<dbReference type="PANTHER" id="PTHR30012">
    <property type="entry name" value="GENERAL SECRETION PATHWAY PROTEIN"/>
    <property type="match status" value="1"/>
</dbReference>
<evidence type="ECO:0000256" key="3">
    <source>
        <dbReference type="ARBA" id="ARBA00022475"/>
    </source>
</evidence>
<comment type="similarity">
    <text evidence="2">Belongs to the GSP F family.</text>
</comment>
<dbReference type="PRINTS" id="PR00812">
    <property type="entry name" value="BCTERIALGSPF"/>
</dbReference>
<evidence type="ECO:0000313" key="10">
    <source>
        <dbReference type="Proteomes" id="UP001336250"/>
    </source>
</evidence>
<accession>A0AAW9QAI8</accession>
<evidence type="ECO:0000313" key="9">
    <source>
        <dbReference type="EMBL" id="MEF7612417.1"/>
    </source>
</evidence>
<dbReference type="Gene3D" id="1.20.81.30">
    <property type="entry name" value="Type II secretion system (T2SS), domain F"/>
    <property type="match status" value="2"/>
</dbReference>
<reference evidence="9 10" key="1">
    <citation type="submission" date="2024-02" db="EMBL/GenBank/DDBJ databases">
        <title>Genome sequence of Aquincola sp. MAHUQ-54.</title>
        <authorList>
            <person name="Huq M.A."/>
        </authorList>
    </citation>
    <scope>NUCLEOTIDE SEQUENCE [LARGE SCALE GENOMIC DNA]</scope>
    <source>
        <strain evidence="9 10">MAHUQ-54</strain>
    </source>
</reference>
<sequence>MRFDVRALDGEGGVVSVAFEAPSREAALELARGQGLAVLSARAQRSLAGPWRLWAPRFPVLGFSQELVSLLRAGLSLPETIETMVEKEARPEVRHVLAALRDQLFEGRALSQALEAQPAVFGALFVATVRAAERTGDLPEALSRYIDYHQQLDRVRKKIVSASIYPAVLLVVGALVTLFLLAYVVPRFSLIYAESGRELPLLSRLLLEWGQLMNTHGGLMLAAAAAVLVGGVLGFAQLLRGLRALAARVPAIGARILMYHLARFYRTVGMLLRGGTPIVPALAMVAGLLPPELRERLAVATQRVREGMSLSDAMVQAGLSTPVASRMLRVGESSGDMAVMMERIAAFHDEELARWVDWFTKLFEPLLMALIGVAIGGIVVLMYLPIFELAGSLQ</sequence>
<evidence type="ECO:0000256" key="2">
    <source>
        <dbReference type="ARBA" id="ARBA00005745"/>
    </source>
</evidence>
<feature type="transmembrane region" description="Helical" evidence="7">
    <location>
        <begin position="366"/>
        <end position="386"/>
    </location>
</feature>
<dbReference type="AlphaFoldDB" id="A0AAW9QAI8"/>
<keyword evidence="6 7" id="KW-0472">Membrane</keyword>
<keyword evidence="4 7" id="KW-0812">Transmembrane</keyword>
<keyword evidence="3" id="KW-1003">Cell membrane</keyword>
<dbReference type="GO" id="GO:0005886">
    <property type="term" value="C:plasma membrane"/>
    <property type="evidence" value="ECO:0007669"/>
    <property type="project" value="UniProtKB-SubCell"/>
</dbReference>
<dbReference type="EMBL" id="JAZIBG010000003">
    <property type="protein sequence ID" value="MEF7612417.1"/>
    <property type="molecule type" value="Genomic_DNA"/>
</dbReference>
<dbReference type="InterPro" id="IPR042094">
    <property type="entry name" value="T2SS_GspF_sf"/>
</dbReference>
<dbReference type="RefSeq" id="WP_332287314.1">
    <property type="nucleotide sequence ID" value="NZ_JAZIBG010000003.1"/>
</dbReference>
<evidence type="ECO:0000259" key="8">
    <source>
        <dbReference type="Pfam" id="PF00482"/>
    </source>
</evidence>
<comment type="caution">
    <text evidence="9">The sequence shown here is derived from an EMBL/GenBank/DDBJ whole genome shotgun (WGS) entry which is preliminary data.</text>
</comment>
<protein>
    <submittedName>
        <fullName evidence="9">Type II secretion system F family protein</fullName>
    </submittedName>
</protein>
<evidence type="ECO:0000256" key="6">
    <source>
        <dbReference type="ARBA" id="ARBA00023136"/>
    </source>
</evidence>
<comment type="subcellular location">
    <subcellularLocation>
        <location evidence="1">Cell membrane</location>
        <topology evidence="1">Multi-pass membrane protein</topology>
    </subcellularLocation>
</comment>
<feature type="transmembrane region" description="Helical" evidence="7">
    <location>
        <begin position="270"/>
        <end position="289"/>
    </location>
</feature>
<feature type="domain" description="Type II secretion system protein GspF" evidence="8">
    <location>
        <begin position="63"/>
        <end position="186"/>
    </location>
</feature>
<evidence type="ECO:0000256" key="4">
    <source>
        <dbReference type="ARBA" id="ARBA00022692"/>
    </source>
</evidence>
<feature type="domain" description="Type II secretion system protein GspF" evidence="8">
    <location>
        <begin position="264"/>
        <end position="385"/>
    </location>
</feature>
<evidence type="ECO:0000256" key="7">
    <source>
        <dbReference type="SAM" id="Phobius"/>
    </source>
</evidence>
<evidence type="ECO:0000256" key="5">
    <source>
        <dbReference type="ARBA" id="ARBA00022989"/>
    </source>
</evidence>
<dbReference type="Proteomes" id="UP001336250">
    <property type="component" value="Unassembled WGS sequence"/>
</dbReference>
<feature type="transmembrane region" description="Helical" evidence="7">
    <location>
        <begin position="219"/>
        <end position="239"/>
    </location>
</feature>
<organism evidence="9 10">
    <name type="scientific">Aquincola agrisoli</name>
    <dbReference type="NCBI Taxonomy" id="3119538"/>
    <lineage>
        <taxon>Bacteria</taxon>
        <taxon>Pseudomonadati</taxon>
        <taxon>Pseudomonadota</taxon>
        <taxon>Betaproteobacteria</taxon>
        <taxon>Burkholderiales</taxon>
        <taxon>Sphaerotilaceae</taxon>
        <taxon>Aquincola</taxon>
    </lineage>
</organism>
<name>A0AAW9QAI8_9BURK</name>
<proteinExistence type="inferred from homology"/>
<gene>
    <name evidence="9" type="ORF">V4F39_00755</name>
</gene>
<dbReference type="PANTHER" id="PTHR30012:SF0">
    <property type="entry name" value="TYPE II SECRETION SYSTEM PROTEIN F-RELATED"/>
    <property type="match status" value="1"/>
</dbReference>
<dbReference type="InterPro" id="IPR003004">
    <property type="entry name" value="GspF/PilC"/>
</dbReference>
<dbReference type="Pfam" id="PF00482">
    <property type="entry name" value="T2SSF"/>
    <property type="match status" value="2"/>
</dbReference>
<dbReference type="InterPro" id="IPR018076">
    <property type="entry name" value="T2SS_GspF_dom"/>
</dbReference>
<evidence type="ECO:0000256" key="1">
    <source>
        <dbReference type="ARBA" id="ARBA00004651"/>
    </source>
</evidence>
<keyword evidence="5 7" id="KW-1133">Transmembrane helix</keyword>
<feature type="transmembrane region" description="Helical" evidence="7">
    <location>
        <begin position="164"/>
        <end position="185"/>
    </location>
</feature>
<keyword evidence="10" id="KW-1185">Reference proteome</keyword>